<dbReference type="Pfam" id="PF13488">
    <property type="entry name" value="Gly-zipper_Omp"/>
    <property type="match status" value="1"/>
</dbReference>
<dbReference type="Proteomes" id="UP000600247">
    <property type="component" value="Unassembled WGS sequence"/>
</dbReference>
<organism evidence="3 4">
    <name type="scientific">Paenibacillus radicis</name>
    <name type="common">ex Gao et al. 2016</name>
    <dbReference type="NCBI Taxonomy" id="1737354"/>
    <lineage>
        <taxon>Bacteria</taxon>
        <taxon>Bacillati</taxon>
        <taxon>Bacillota</taxon>
        <taxon>Bacilli</taxon>
        <taxon>Bacillales</taxon>
        <taxon>Paenibacillaceae</taxon>
        <taxon>Paenibacillus</taxon>
    </lineage>
</organism>
<accession>A0A917M058</accession>
<dbReference type="AlphaFoldDB" id="A0A917M058"/>
<evidence type="ECO:0000313" key="3">
    <source>
        <dbReference type="EMBL" id="GGG67304.1"/>
    </source>
</evidence>
<feature type="region of interest" description="Disordered" evidence="1">
    <location>
        <begin position="1"/>
        <end position="26"/>
    </location>
</feature>
<evidence type="ECO:0000256" key="1">
    <source>
        <dbReference type="SAM" id="MobiDB-lite"/>
    </source>
</evidence>
<evidence type="ECO:0000259" key="2">
    <source>
        <dbReference type="Pfam" id="PF13488"/>
    </source>
</evidence>
<dbReference type="EMBL" id="BMHY01000003">
    <property type="protein sequence ID" value="GGG67304.1"/>
    <property type="molecule type" value="Genomic_DNA"/>
</dbReference>
<feature type="compositionally biased region" description="Basic and acidic residues" evidence="1">
    <location>
        <begin position="1"/>
        <end position="16"/>
    </location>
</feature>
<dbReference type="InterPro" id="IPR039567">
    <property type="entry name" value="Gly-zipper"/>
</dbReference>
<proteinExistence type="predicted"/>
<comment type="caution">
    <text evidence="3">The sequence shown here is derived from an EMBL/GenBank/DDBJ whole genome shotgun (WGS) entry which is preliminary data.</text>
</comment>
<feature type="domain" description="Glycine zipper" evidence="2">
    <location>
        <begin position="22"/>
        <end position="63"/>
    </location>
</feature>
<feature type="region of interest" description="Disordered" evidence="1">
    <location>
        <begin position="55"/>
        <end position="75"/>
    </location>
</feature>
<keyword evidence="4" id="KW-1185">Reference proteome</keyword>
<evidence type="ECO:0000313" key="4">
    <source>
        <dbReference type="Proteomes" id="UP000600247"/>
    </source>
</evidence>
<name>A0A917M058_9BACL</name>
<feature type="compositionally biased region" description="Acidic residues" evidence="1">
    <location>
        <begin position="60"/>
        <end position="69"/>
    </location>
</feature>
<gene>
    <name evidence="3" type="ORF">GCM10010918_22380</name>
</gene>
<dbReference type="RefSeq" id="WP_188889188.1">
    <property type="nucleotide sequence ID" value="NZ_BMHY01000003.1"/>
</dbReference>
<reference evidence="3 4" key="1">
    <citation type="journal article" date="2014" name="Int. J. Syst. Evol. Microbiol.">
        <title>Complete genome sequence of Corynebacterium casei LMG S-19264T (=DSM 44701T), isolated from a smear-ripened cheese.</title>
        <authorList>
            <consortium name="US DOE Joint Genome Institute (JGI-PGF)"/>
            <person name="Walter F."/>
            <person name="Albersmeier A."/>
            <person name="Kalinowski J."/>
            <person name="Ruckert C."/>
        </authorList>
    </citation>
    <scope>NUCLEOTIDE SEQUENCE [LARGE SCALE GENOMIC DNA]</scope>
    <source>
        <strain evidence="3 4">CGMCC 1.15286</strain>
    </source>
</reference>
<protein>
    <recommendedName>
        <fullName evidence="2">Glycine zipper domain-containing protein</fullName>
    </recommendedName>
</protein>
<sequence>MTQHDDRDRIDDKDETNTGEAVGTVGGGAVGAVVGSVLGPVGTIAGGIVGAALGNKAGENVDDADIDGDDERRED</sequence>